<evidence type="ECO:0000313" key="5">
    <source>
        <dbReference type="EMBL" id="NYD29943.1"/>
    </source>
</evidence>
<keyword evidence="5" id="KW-0456">Lyase</keyword>
<name>A0A852R548_9ACTN</name>
<dbReference type="PROSITE" id="PS00893">
    <property type="entry name" value="NUDIX_BOX"/>
    <property type="match status" value="1"/>
</dbReference>
<evidence type="ECO:0000259" key="4">
    <source>
        <dbReference type="PROSITE" id="PS51819"/>
    </source>
</evidence>
<reference evidence="5 6" key="1">
    <citation type="submission" date="2020-07" db="EMBL/GenBank/DDBJ databases">
        <title>Sequencing the genomes of 1000 actinobacteria strains.</title>
        <authorList>
            <person name="Klenk H.-P."/>
        </authorList>
    </citation>
    <scope>NUCLEOTIDE SEQUENCE [LARGE SCALE GENOMIC DNA]</scope>
    <source>
        <strain evidence="5 6">DSM 19082</strain>
    </source>
</reference>
<dbReference type="GO" id="GO:0016787">
    <property type="term" value="F:hydrolase activity"/>
    <property type="evidence" value="ECO:0007669"/>
    <property type="project" value="UniProtKB-KW"/>
</dbReference>
<dbReference type="SUPFAM" id="SSF54593">
    <property type="entry name" value="Glyoxalase/Bleomycin resistance protein/Dihydroxybiphenyl dioxygenase"/>
    <property type="match status" value="1"/>
</dbReference>
<gene>
    <name evidence="5" type="ORF">BJ958_001489</name>
</gene>
<dbReference type="PANTHER" id="PTHR10885:SF0">
    <property type="entry name" value="ISOPENTENYL-DIPHOSPHATE DELTA-ISOMERASE"/>
    <property type="match status" value="1"/>
</dbReference>
<dbReference type="Gene3D" id="3.10.180.10">
    <property type="entry name" value="2,3-Dihydroxybiphenyl 1,2-Dioxygenase, domain 1"/>
    <property type="match status" value="1"/>
</dbReference>
<dbReference type="InterPro" id="IPR020084">
    <property type="entry name" value="NUDIX_hydrolase_CS"/>
</dbReference>
<keyword evidence="5" id="KW-0560">Oxidoreductase</keyword>
<evidence type="ECO:0000259" key="3">
    <source>
        <dbReference type="PROSITE" id="PS51462"/>
    </source>
</evidence>
<evidence type="ECO:0000313" key="6">
    <source>
        <dbReference type="Proteomes" id="UP000582231"/>
    </source>
</evidence>
<protein>
    <submittedName>
        <fullName evidence="5">8-oxo-dGTP pyrophosphatase MutT (NUDIX family)/catechol 2,3-dioxygenase-like lactoylglutathione lyase family enzyme</fullName>
    </submittedName>
</protein>
<dbReference type="InterPro" id="IPR000086">
    <property type="entry name" value="NUDIX_hydrolase_dom"/>
</dbReference>
<dbReference type="GO" id="GO:0051213">
    <property type="term" value="F:dioxygenase activity"/>
    <property type="evidence" value="ECO:0007669"/>
    <property type="project" value="UniProtKB-KW"/>
</dbReference>
<dbReference type="Proteomes" id="UP000582231">
    <property type="component" value="Unassembled WGS sequence"/>
</dbReference>
<dbReference type="PROSITE" id="PS51819">
    <property type="entry name" value="VOC"/>
    <property type="match status" value="1"/>
</dbReference>
<dbReference type="GO" id="GO:0016829">
    <property type="term" value="F:lyase activity"/>
    <property type="evidence" value="ECO:0007669"/>
    <property type="project" value="UniProtKB-KW"/>
</dbReference>
<comment type="caution">
    <text evidence="5">The sequence shown here is derived from an EMBL/GenBank/DDBJ whole genome shotgun (WGS) entry which is preliminary data.</text>
</comment>
<dbReference type="EMBL" id="JACCBF010000001">
    <property type="protein sequence ID" value="NYD29943.1"/>
    <property type="molecule type" value="Genomic_DNA"/>
</dbReference>
<dbReference type="PANTHER" id="PTHR10885">
    <property type="entry name" value="ISOPENTENYL-DIPHOSPHATE DELTA-ISOMERASE"/>
    <property type="match status" value="1"/>
</dbReference>
<feature type="domain" description="Nudix hydrolase" evidence="3">
    <location>
        <begin position="33"/>
        <end position="161"/>
    </location>
</feature>
<keyword evidence="6" id="KW-1185">Reference proteome</keyword>
<dbReference type="Pfam" id="PF00293">
    <property type="entry name" value="NUDIX"/>
    <property type="match status" value="1"/>
</dbReference>
<dbReference type="Pfam" id="PF00903">
    <property type="entry name" value="Glyoxalase"/>
    <property type="match status" value="1"/>
</dbReference>
<dbReference type="InterPro" id="IPR037523">
    <property type="entry name" value="VOC_core"/>
</dbReference>
<keyword evidence="5" id="KW-0223">Dioxygenase</keyword>
<keyword evidence="1" id="KW-0378">Hydrolase</keyword>
<evidence type="ECO:0000256" key="2">
    <source>
        <dbReference type="SAM" id="MobiDB-lite"/>
    </source>
</evidence>
<organism evidence="5 6">
    <name type="scientific">Nocardioides kongjuensis</name>
    <dbReference type="NCBI Taxonomy" id="349522"/>
    <lineage>
        <taxon>Bacteria</taxon>
        <taxon>Bacillati</taxon>
        <taxon>Actinomycetota</taxon>
        <taxon>Actinomycetes</taxon>
        <taxon>Propionibacteriales</taxon>
        <taxon>Nocardioidaceae</taxon>
        <taxon>Nocardioides</taxon>
    </lineage>
</organism>
<dbReference type="RefSeq" id="WP_343052603.1">
    <property type="nucleotide sequence ID" value="NZ_BAABEF010000001.1"/>
</dbReference>
<dbReference type="AlphaFoldDB" id="A0A852R548"/>
<dbReference type="Gene3D" id="3.90.79.10">
    <property type="entry name" value="Nucleoside Triphosphate Pyrophosphohydrolase"/>
    <property type="match status" value="1"/>
</dbReference>
<dbReference type="InterPro" id="IPR004360">
    <property type="entry name" value="Glyas_Fos-R_dOase_dom"/>
</dbReference>
<accession>A0A852R548</accession>
<feature type="domain" description="VOC" evidence="4">
    <location>
        <begin position="182"/>
        <end position="301"/>
    </location>
</feature>
<dbReference type="SUPFAM" id="SSF55811">
    <property type="entry name" value="Nudix"/>
    <property type="match status" value="1"/>
</dbReference>
<feature type="region of interest" description="Disordered" evidence="2">
    <location>
        <begin position="1"/>
        <end position="27"/>
    </location>
</feature>
<evidence type="ECO:0000256" key="1">
    <source>
        <dbReference type="ARBA" id="ARBA00022801"/>
    </source>
</evidence>
<proteinExistence type="predicted"/>
<dbReference type="PROSITE" id="PS51462">
    <property type="entry name" value="NUDIX"/>
    <property type="match status" value="1"/>
</dbReference>
<sequence length="308" mass="32691">MTGSAEEQVALYGDDGRPTGESVPRSQMRARNLRHAATLVVVRNSAGEVYVHRRTDTKDVFPGRYDFAAGGVLQAGEDPYEAAVREAAEELGVTGVELEVIGEDDYADAHTSYHAFAYTCVHDGPITWQPEEVAWGEWVSVERLREMLATLEFVPDTVAVLGERLLGEPALWHARSVTSVTSLATAMFTVADQDASLAFYTGTLGWDLRSDVAFGEGDTAGRWVEVAPPGSIAVLALNVAWDGSAPGGGAVGVEATDVRGERARLEQAGVAVGELMGGEGPVPLMFSVSDADGNTVWVVEAQPVTPEG</sequence>
<dbReference type="InterPro" id="IPR029068">
    <property type="entry name" value="Glyas_Bleomycin-R_OHBP_Dase"/>
</dbReference>
<dbReference type="InterPro" id="IPR015797">
    <property type="entry name" value="NUDIX_hydrolase-like_dom_sf"/>
</dbReference>